<evidence type="ECO:0000256" key="4">
    <source>
        <dbReference type="ARBA" id="ARBA00022801"/>
    </source>
</evidence>
<evidence type="ECO:0000256" key="6">
    <source>
        <dbReference type="RuleBase" id="RU361140"/>
    </source>
</evidence>
<evidence type="ECO:0000259" key="7">
    <source>
        <dbReference type="Pfam" id="PF13354"/>
    </source>
</evidence>
<evidence type="ECO:0000256" key="1">
    <source>
        <dbReference type="ARBA" id="ARBA00001526"/>
    </source>
</evidence>
<dbReference type="EMBL" id="CP034328">
    <property type="protein sequence ID" value="AZL61262.1"/>
    <property type="molecule type" value="Genomic_DNA"/>
</dbReference>
<dbReference type="AlphaFoldDB" id="A0A3S8UC22"/>
<dbReference type="PROSITE" id="PS00146">
    <property type="entry name" value="BETA_LACTAMASE_A"/>
    <property type="match status" value="1"/>
</dbReference>
<dbReference type="Proteomes" id="UP000282002">
    <property type="component" value="Chromosome"/>
</dbReference>
<evidence type="ECO:0000256" key="5">
    <source>
        <dbReference type="ARBA" id="ARBA00023251"/>
    </source>
</evidence>
<comment type="catalytic activity">
    <reaction evidence="1 6">
        <text>a beta-lactam + H2O = a substituted beta-amino acid</text>
        <dbReference type="Rhea" id="RHEA:20401"/>
        <dbReference type="ChEBI" id="CHEBI:15377"/>
        <dbReference type="ChEBI" id="CHEBI:35627"/>
        <dbReference type="ChEBI" id="CHEBI:140347"/>
        <dbReference type="EC" id="3.5.2.6"/>
    </reaction>
</comment>
<comment type="similarity">
    <text evidence="2 6">Belongs to the class-A beta-lactamase family.</text>
</comment>
<keyword evidence="9" id="KW-1185">Reference proteome</keyword>
<dbReference type="InterPro" id="IPR045155">
    <property type="entry name" value="Beta-lactam_cat"/>
</dbReference>
<organism evidence="8 9">
    <name type="scientific">Tabrizicola piscis</name>
    <dbReference type="NCBI Taxonomy" id="2494374"/>
    <lineage>
        <taxon>Bacteria</taxon>
        <taxon>Pseudomonadati</taxon>
        <taxon>Pseudomonadota</taxon>
        <taxon>Alphaproteobacteria</taxon>
        <taxon>Rhodobacterales</taxon>
        <taxon>Paracoccaceae</taxon>
        <taxon>Tabrizicola</taxon>
    </lineage>
</organism>
<dbReference type="SUPFAM" id="SSF56601">
    <property type="entry name" value="beta-lactamase/transpeptidase-like"/>
    <property type="match status" value="1"/>
</dbReference>
<dbReference type="InterPro" id="IPR023650">
    <property type="entry name" value="Beta-lactam_class-A_AS"/>
</dbReference>
<keyword evidence="4 6" id="KW-0378">Hydrolase</keyword>
<proteinExistence type="inferred from homology"/>
<dbReference type="PANTHER" id="PTHR35333:SF3">
    <property type="entry name" value="BETA-LACTAMASE-TYPE TRANSPEPTIDASE FOLD CONTAINING PROTEIN"/>
    <property type="match status" value="1"/>
</dbReference>
<dbReference type="NCBIfam" id="NF033103">
    <property type="entry name" value="bla_class_A"/>
    <property type="match status" value="1"/>
</dbReference>
<dbReference type="GO" id="GO:0030655">
    <property type="term" value="P:beta-lactam antibiotic catabolic process"/>
    <property type="evidence" value="ECO:0007669"/>
    <property type="project" value="InterPro"/>
</dbReference>
<name>A0A3S8UC22_9RHOB</name>
<evidence type="ECO:0000313" key="8">
    <source>
        <dbReference type="EMBL" id="AZL61262.1"/>
    </source>
</evidence>
<dbReference type="InterPro" id="IPR012338">
    <property type="entry name" value="Beta-lactam/transpept-like"/>
</dbReference>
<protein>
    <recommendedName>
        <fullName evidence="3 6">Beta-lactamase</fullName>
        <ecNumber evidence="3 6">3.5.2.6</ecNumber>
    </recommendedName>
</protein>
<keyword evidence="5 6" id="KW-0046">Antibiotic resistance</keyword>
<dbReference type="GO" id="GO:0046677">
    <property type="term" value="P:response to antibiotic"/>
    <property type="evidence" value="ECO:0007669"/>
    <property type="project" value="UniProtKB-UniRule"/>
</dbReference>
<dbReference type="PRINTS" id="PR00118">
    <property type="entry name" value="BLACTAMASEA"/>
</dbReference>
<dbReference type="InterPro" id="IPR000871">
    <property type="entry name" value="Beta-lactam_class-A"/>
</dbReference>
<feature type="domain" description="Beta-lactamase class A catalytic" evidence="7">
    <location>
        <begin position="76"/>
        <end position="291"/>
    </location>
</feature>
<dbReference type="EC" id="3.5.2.6" evidence="3 6"/>
<dbReference type="PANTHER" id="PTHR35333">
    <property type="entry name" value="BETA-LACTAMASE"/>
    <property type="match status" value="1"/>
</dbReference>
<dbReference type="KEGG" id="taw:EI545_17800"/>
<evidence type="ECO:0000256" key="3">
    <source>
        <dbReference type="ARBA" id="ARBA00012865"/>
    </source>
</evidence>
<evidence type="ECO:0000256" key="2">
    <source>
        <dbReference type="ARBA" id="ARBA00009009"/>
    </source>
</evidence>
<reference evidence="8 9" key="1">
    <citation type="submission" date="2018-12" db="EMBL/GenBank/DDBJ databases">
        <title>Complete genome sequencing of Tabrizicola sp. K13M18.</title>
        <authorList>
            <person name="Bae J.-W."/>
        </authorList>
    </citation>
    <scope>NUCLEOTIDE SEQUENCE [LARGE SCALE GENOMIC DNA]</scope>
    <source>
        <strain evidence="8 9">K13M18</strain>
    </source>
</reference>
<dbReference type="Pfam" id="PF13354">
    <property type="entry name" value="Beta-lactamase2"/>
    <property type="match status" value="1"/>
</dbReference>
<evidence type="ECO:0000313" key="9">
    <source>
        <dbReference type="Proteomes" id="UP000282002"/>
    </source>
</evidence>
<sequence length="320" mass="34317">MAARHPPPQAGGGLGWRAIETDQDDPMITHAATLPFLAAGLSLGLLAGAPAFAQDPELRLAETIDRIEQDLNARVGLVIRDSGSDWSVSQRADERFLMNSTFKTMLCGAVLHRVDEGDIDLEERIAIEASDILEYAPVTETMVGNTMSVGALCQAALDMSDNTATNLLIDRIGGPESVTAFLREMGDPISRLDRREPEVNTFAPDDPRDTTTPAAMVSTMEMLLTGDALTPQSRTQLVDWMSDGGVTGALIRASTPEGWHVADRSGSGNFNRNIVAMVTPPDRDPYFVAIFLSDADADFDTRNAAVIALSEAAMAVVASR</sequence>
<dbReference type="GO" id="GO:0008800">
    <property type="term" value="F:beta-lactamase activity"/>
    <property type="evidence" value="ECO:0007669"/>
    <property type="project" value="UniProtKB-UniRule"/>
</dbReference>
<gene>
    <name evidence="8" type="primary">bla</name>
    <name evidence="8" type="ORF">EI545_17800</name>
</gene>
<dbReference type="Gene3D" id="3.40.710.10">
    <property type="entry name" value="DD-peptidase/beta-lactamase superfamily"/>
    <property type="match status" value="1"/>
</dbReference>
<dbReference type="OrthoDB" id="9784149at2"/>
<accession>A0A3S8UC22</accession>